<dbReference type="GO" id="GO:0003724">
    <property type="term" value="F:RNA helicase activity"/>
    <property type="evidence" value="ECO:0007669"/>
    <property type="project" value="UniProtKB-EC"/>
</dbReference>
<dbReference type="PANTHER" id="PTHR12663">
    <property type="entry name" value="ANDROGEN INDUCED INHIBITOR OF PROLIFERATION AS3 / PDS5-RELATED"/>
    <property type="match status" value="1"/>
</dbReference>
<keyword evidence="8" id="KW-0378">Hydrolase</keyword>
<dbReference type="InterPro" id="IPR014001">
    <property type="entry name" value="Helicase_ATP-bd"/>
</dbReference>
<feature type="compositionally biased region" description="Basic residues" evidence="19">
    <location>
        <begin position="389"/>
        <end position="398"/>
    </location>
</feature>
<evidence type="ECO:0000313" key="23">
    <source>
        <dbReference type="EMBL" id="KAJ8446467.1"/>
    </source>
</evidence>
<feature type="compositionally biased region" description="Basic and acidic residues" evidence="19">
    <location>
        <begin position="606"/>
        <end position="638"/>
    </location>
</feature>
<dbReference type="InterPro" id="IPR039776">
    <property type="entry name" value="Pds5"/>
</dbReference>
<dbReference type="FunFam" id="3.40.50.300:FF:000520">
    <property type="entry name" value="probable ATP-dependent RNA helicase DDX23"/>
    <property type="match status" value="1"/>
</dbReference>
<organism evidence="23 24">
    <name type="scientific">Carnegiea gigantea</name>
    <dbReference type="NCBI Taxonomy" id="171969"/>
    <lineage>
        <taxon>Eukaryota</taxon>
        <taxon>Viridiplantae</taxon>
        <taxon>Streptophyta</taxon>
        <taxon>Embryophyta</taxon>
        <taxon>Tracheophyta</taxon>
        <taxon>Spermatophyta</taxon>
        <taxon>Magnoliopsida</taxon>
        <taxon>eudicotyledons</taxon>
        <taxon>Gunneridae</taxon>
        <taxon>Pentapetalae</taxon>
        <taxon>Caryophyllales</taxon>
        <taxon>Cactineae</taxon>
        <taxon>Cactaceae</taxon>
        <taxon>Cactoideae</taxon>
        <taxon>Echinocereeae</taxon>
        <taxon>Carnegiea</taxon>
    </lineage>
</organism>
<protein>
    <recommendedName>
        <fullName evidence="17">DEAD-box ATP-dependent RNA helicase 21</fullName>
        <ecNumber evidence="2">3.6.4.13</ecNumber>
    </recommendedName>
</protein>
<keyword evidence="13" id="KW-0539">Nucleus</keyword>
<evidence type="ECO:0000256" key="2">
    <source>
        <dbReference type="ARBA" id="ARBA00012552"/>
    </source>
</evidence>
<keyword evidence="12" id="KW-0234">DNA repair</keyword>
<feature type="compositionally biased region" description="Basic and acidic residues" evidence="19">
    <location>
        <begin position="648"/>
        <end position="662"/>
    </location>
</feature>
<dbReference type="InterPro" id="IPR057479">
    <property type="entry name" value="PRP28/DDX23-like_helical"/>
</dbReference>
<evidence type="ECO:0000256" key="3">
    <source>
        <dbReference type="ARBA" id="ARBA00022618"/>
    </source>
</evidence>
<dbReference type="InterPro" id="IPR000629">
    <property type="entry name" value="RNA-helicase_DEAD-box_CS"/>
</dbReference>
<comment type="subcellular location">
    <subcellularLocation>
        <location evidence="1">Nucleus</location>
    </subcellularLocation>
</comment>
<evidence type="ECO:0000256" key="15">
    <source>
        <dbReference type="ARBA" id="ARBA00037954"/>
    </source>
</evidence>
<evidence type="ECO:0000256" key="17">
    <source>
        <dbReference type="ARBA" id="ARBA00068856"/>
    </source>
</evidence>
<evidence type="ECO:0000256" key="4">
    <source>
        <dbReference type="ARBA" id="ARBA00022664"/>
    </source>
</evidence>
<dbReference type="Gene3D" id="3.40.50.300">
    <property type="entry name" value="P-loop containing nucleotide triphosphate hydrolases"/>
    <property type="match status" value="2"/>
</dbReference>
<feature type="compositionally biased region" description="Basic and acidic residues" evidence="19">
    <location>
        <begin position="1038"/>
        <end position="1051"/>
    </location>
</feature>
<feature type="region of interest" description="Disordered" evidence="19">
    <location>
        <begin position="840"/>
        <end position="1019"/>
    </location>
</feature>
<keyword evidence="5" id="KW-0547">Nucleotide-binding</keyword>
<evidence type="ECO:0000256" key="8">
    <source>
        <dbReference type="ARBA" id="ARBA00022801"/>
    </source>
</evidence>
<dbReference type="GO" id="GO:0051301">
    <property type="term" value="P:cell division"/>
    <property type="evidence" value="ECO:0007669"/>
    <property type="project" value="UniProtKB-KW"/>
</dbReference>
<evidence type="ECO:0000256" key="16">
    <source>
        <dbReference type="ARBA" id="ARBA00047984"/>
    </source>
</evidence>
<dbReference type="SUPFAM" id="SSF48371">
    <property type="entry name" value="ARM repeat"/>
    <property type="match status" value="1"/>
</dbReference>
<dbReference type="GO" id="GO:0000785">
    <property type="term" value="C:chromatin"/>
    <property type="evidence" value="ECO:0007669"/>
    <property type="project" value="TreeGrafter"/>
</dbReference>
<evidence type="ECO:0000256" key="14">
    <source>
        <dbReference type="ARBA" id="ARBA00023306"/>
    </source>
</evidence>
<dbReference type="InterPro" id="IPR011545">
    <property type="entry name" value="DEAD/DEAH_box_helicase_dom"/>
</dbReference>
<keyword evidence="24" id="KW-1185">Reference proteome</keyword>
<evidence type="ECO:0000256" key="1">
    <source>
        <dbReference type="ARBA" id="ARBA00004123"/>
    </source>
</evidence>
<dbReference type="CDD" id="cd17945">
    <property type="entry name" value="DEADc_DDX23"/>
    <property type="match status" value="1"/>
</dbReference>
<feature type="short sequence motif" description="Q motif" evidence="18">
    <location>
        <begin position="1303"/>
        <end position="1331"/>
    </location>
</feature>
<dbReference type="PANTHER" id="PTHR12663:SF3">
    <property type="entry name" value="SISTER CHROMATID COHESION PROTEIN PDS5 HOMOLOG C"/>
    <property type="match status" value="1"/>
</dbReference>
<dbReference type="OrthoDB" id="196131at2759"/>
<dbReference type="CDD" id="cd20404">
    <property type="entry name" value="Tudor_Agenet_AtEML-like"/>
    <property type="match status" value="1"/>
</dbReference>
<dbReference type="CDD" id="cd18787">
    <property type="entry name" value="SF2_C_DEAD"/>
    <property type="match status" value="1"/>
</dbReference>
<evidence type="ECO:0000259" key="21">
    <source>
        <dbReference type="PROSITE" id="PS51194"/>
    </source>
</evidence>
<evidence type="ECO:0000256" key="13">
    <source>
        <dbReference type="ARBA" id="ARBA00023242"/>
    </source>
</evidence>
<dbReference type="GO" id="GO:0000398">
    <property type="term" value="P:mRNA splicing, via spliceosome"/>
    <property type="evidence" value="ECO:0007669"/>
    <property type="project" value="UniProtKB-ARBA"/>
</dbReference>
<dbReference type="InterPro" id="IPR016024">
    <property type="entry name" value="ARM-type_fold"/>
</dbReference>
<dbReference type="PROSITE" id="PS51192">
    <property type="entry name" value="HELICASE_ATP_BIND_1"/>
    <property type="match status" value="1"/>
</dbReference>
<comment type="similarity">
    <text evidence="15">Belongs to the DEAD box helicase family. DDX23/PRP28 subfamily.</text>
</comment>
<keyword evidence="3" id="KW-0132">Cell division</keyword>
<sequence length="1746" mass="194142">MALLEKELEKQLMDAGSKLLSPPSSVPELLALLDRVEKYLTRVEQSPSESMNKALSPSMKALIAGNLLRHSNVDVRVAIASCISEITRITAPDAPYDDDQMKVTMSSAESSSNGMQEVFRLIVSSFEKLDDKSSPSYVKRTTILETVAKVRSCVVMLDLECDALIVEMFQHFLRCIRDDHPENVFSSMETIMTLILEESEDVPLDLVSSILDVLKIENKEALPIARQLAEKVIEKCASKLKAYLLPAIKSRGVSLNDYSKVVANVCQMASEAVEPNDGDAASKNLADESDLGNAPTEKAVEVAMESLDDAPPSEEVGATVAGSRKSVVSNGTVQKEIEDTSAGIDDTKQADNDNHDEVKTSAERSKANFNSHDDGEHAKPQAKPEKSNSSKRKGRRTSTLKSSSKPSESTLADDKKETYKVPDEQEKGAVDADSMHSKDAVVDDAGPAANKREPDVPASSPKTLENEKQSENETPDVSSPSPSVSLADESRSTKVGEGKNKDKLVQENEPASDTGSKKESAPKKTPERTDGSESETRKRTGMIASTEPDKEKHIRSPVVASKKDDGNKSNLDAKSAKQFGKKVEVISGQSGDKKKRGQGKGTSSKDLAKTPSKDDAKKPLPKSTEKSSKDGSDVEKSSKTNSKRKRSPDKGKASGTKGHGEELVGSQIEVWWPADKNAEIEKVEKIEEGECEMKKKIVIEIESYNKGSLKMEKENAKLKMKIYRVDSAEVAGAIGGARRAVVGRAGEALVVAMAVSVAEGPLSPAILSGKQSESVFYRGVVESFDSVKVKHKIVYDDGDVEILKLAKEKWKLIEEHSLSHQTKVGKAEIATKILVVSTRGAGSTSKSKATPKSVHKQKDDSKVDVKPKEESSKSAAKTDQGKGANSKDLKAGNKSFDDTPKPIGKSNDNNLETPKGANKSKQEKPKGASKSKGKSPKTNSKTDTKDTGKVDSDLSSKGEEEEAEDTEKSKEPTKGLDAAKGKSSSASKSLKSGTKRKRGGRRIPKVQTAAFQSLDSTNQFTCRHTGMLHLKNFENCHRREEETAEQKRHAEQILQQVRTADNRTSDSSHHRSSRDHDRDRDRDRDLRDRGRDRDRDRERERERERDRERDREREHEAERRNREREREEESKARERARLEKLAGREREKELELIKEQYLGSKKPKKRVIKPSEKFRFSFDWENTEDTSRDMNALYQNPHEAQLLFGRGFRAGIDRREQKKLAAKNEVELREEIRRKEGTEEKPEEVAAQRRREQAAELYDAFDMRVDRHWSEKKLEEMTERDWRIFREDFNISYKGSRIPRPMRNWAESKLSSELLKAVERAGYKTPSPIQMAAIPLGLQQRDVIGVAETGSGKTAAFVLPMLAYITRLPPITEENEAEGPYAVVMAPTRELAQQIEDETVKFAHYLGIKVVSIVGGQSIEEQGFKIRQGCEIVIATPGRLLDCLERRYVVLNQCNYVVLDEADRMIDMGFEPQVVGVLDAMPSSNLKPENEDEELDEKRIYRTTYMFSATMPPAVERLARKYLRNPVVVTIGTAGKATDLISQHVIMMKESEKMFRLQKLLDDLGDKTAIVFVNTKKNADTLAKNLDKGGYRVTTLHGGKSQEQREISLDGFRTKRYNVLVATDVAGRGIDIPDVAHVINYDMPGNIEMYTHRIGRTGRAGKTGVATTFLTLHDTDVFYDLKQMLMQSNSPVPPELARHEASKFKPGAIPDRPPRRNETLVETMDPPVGTTRTRSQLTSQKAKAKS</sequence>
<feature type="domain" description="Helicase ATP-binding" evidence="20">
    <location>
        <begin position="1334"/>
        <end position="1529"/>
    </location>
</feature>
<evidence type="ECO:0000256" key="5">
    <source>
        <dbReference type="ARBA" id="ARBA00022741"/>
    </source>
</evidence>
<dbReference type="PROSITE" id="PS51194">
    <property type="entry name" value="HELICASE_CTER"/>
    <property type="match status" value="1"/>
</dbReference>
<feature type="compositionally biased region" description="Basic and acidic residues" evidence="19">
    <location>
        <begin position="940"/>
        <end position="958"/>
    </location>
</feature>
<evidence type="ECO:0000259" key="22">
    <source>
        <dbReference type="PROSITE" id="PS51195"/>
    </source>
</evidence>
<dbReference type="InterPro" id="IPR027417">
    <property type="entry name" value="P-loop_NTPase"/>
</dbReference>
<gene>
    <name evidence="23" type="ORF">Cgig2_028434</name>
</gene>
<feature type="compositionally biased region" description="Basic and acidic residues" evidence="19">
    <location>
        <begin position="515"/>
        <end position="538"/>
    </location>
</feature>
<dbReference type="SMART" id="SM00490">
    <property type="entry name" value="HELICc"/>
    <property type="match status" value="1"/>
</dbReference>
<proteinExistence type="inferred from homology"/>
<dbReference type="GO" id="GO:0016787">
    <property type="term" value="F:hydrolase activity"/>
    <property type="evidence" value="ECO:0007669"/>
    <property type="project" value="UniProtKB-KW"/>
</dbReference>
<dbReference type="GO" id="GO:0007064">
    <property type="term" value="P:mitotic sister chromatid cohesion"/>
    <property type="evidence" value="ECO:0007669"/>
    <property type="project" value="InterPro"/>
</dbReference>
<feature type="compositionally biased region" description="Low complexity" evidence="19">
    <location>
        <begin position="399"/>
        <end position="410"/>
    </location>
</feature>
<feature type="compositionally biased region" description="Basic and acidic residues" evidence="19">
    <location>
        <begin position="412"/>
        <end position="441"/>
    </location>
</feature>
<feature type="region of interest" description="Disordered" evidence="19">
    <location>
        <begin position="1689"/>
        <end position="1746"/>
    </location>
</feature>
<dbReference type="SMART" id="SM00487">
    <property type="entry name" value="DEXDc"/>
    <property type="match status" value="1"/>
</dbReference>
<feature type="compositionally biased region" description="Basic and acidic residues" evidence="19">
    <location>
        <begin position="488"/>
        <end position="506"/>
    </location>
</feature>
<dbReference type="FunFam" id="3.40.50.300:FF:000322">
    <property type="entry name" value="probable ATP-dependent RNA helicase DDX23"/>
    <property type="match status" value="1"/>
</dbReference>
<comment type="caution">
    <text evidence="23">The sequence shown here is derived from an EMBL/GenBank/DDBJ whole genome shotgun (WGS) entry which is preliminary data.</text>
</comment>
<dbReference type="InterPro" id="IPR001650">
    <property type="entry name" value="Helicase_C-like"/>
</dbReference>
<keyword evidence="10" id="KW-0067">ATP-binding</keyword>
<feature type="domain" description="DEAD-box RNA helicase Q" evidence="22">
    <location>
        <begin position="1303"/>
        <end position="1331"/>
    </location>
</feature>
<dbReference type="Pfam" id="PF20168">
    <property type="entry name" value="PDS5"/>
    <property type="match status" value="1"/>
</dbReference>
<keyword evidence="9" id="KW-0347">Helicase</keyword>
<dbReference type="GO" id="GO:0006281">
    <property type="term" value="P:DNA repair"/>
    <property type="evidence" value="ECO:0007669"/>
    <property type="project" value="UniProtKB-KW"/>
</dbReference>
<feature type="region of interest" description="Disordered" evidence="19">
    <location>
        <begin position="1038"/>
        <end position="1134"/>
    </location>
</feature>
<feature type="compositionally biased region" description="Basic residues" evidence="19">
    <location>
        <begin position="993"/>
        <end position="1004"/>
    </location>
</feature>
<evidence type="ECO:0000256" key="11">
    <source>
        <dbReference type="ARBA" id="ARBA00023187"/>
    </source>
</evidence>
<keyword evidence="7" id="KW-0498">Mitosis</keyword>
<dbReference type="Pfam" id="PF00271">
    <property type="entry name" value="Helicase_C"/>
    <property type="match status" value="1"/>
</dbReference>
<dbReference type="GO" id="GO:0005634">
    <property type="term" value="C:nucleus"/>
    <property type="evidence" value="ECO:0007669"/>
    <property type="project" value="UniProtKB-SubCell"/>
</dbReference>
<dbReference type="EC" id="3.6.4.13" evidence="2"/>
<keyword evidence="14" id="KW-0131">Cell cycle</keyword>
<feature type="region of interest" description="Disordered" evidence="19">
    <location>
        <begin position="274"/>
        <end position="294"/>
    </location>
</feature>
<reference evidence="23" key="1">
    <citation type="submission" date="2022-04" db="EMBL/GenBank/DDBJ databases">
        <title>Carnegiea gigantea Genome sequencing and assembly v2.</title>
        <authorList>
            <person name="Copetti D."/>
            <person name="Sanderson M.J."/>
            <person name="Burquez A."/>
            <person name="Wojciechowski M.F."/>
        </authorList>
    </citation>
    <scope>NUCLEOTIDE SEQUENCE</scope>
    <source>
        <strain evidence="23">SGP5-SGP5p</strain>
        <tissue evidence="23">Aerial part</tissue>
    </source>
</reference>
<evidence type="ECO:0000256" key="19">
    <source>
        <dbReference type="SAM" id="MobiDB-lite"/>
    </source>
</evidence>
<evidence type="ECO:0000256" key="9">
    <source>
        <dbReference type="ARBA" id="ARBA00022806"/>
    </source>
</evidence>
<dbReference type="PROSITE" id="PS51195">
    <property type="entry name" value="Q_MOTIF"/>
    <property type="match status" value="1"/>
</dbReference>
<feature type="compositionally biased region" description="Basic and acidic residues" evidence="19">
    <location>
        <begin position="856"/>
        <end position="872"/>
    </location>
</feature>
<feature type="domain" description="Helicase C-terminal" evidence="21">
    <location>
        <begin position="1556"/>
        <end position="1700"/>
    </location>
</feature>
<evidence type="ECO:0000256" key="18">
    <source>
        <dbReference type="PROSITE-ProRule" id="PRU00552"/>
    </source>
</evidence>
<feature type="compositionally biased region" description="Low complexity" evidence="19">
    <location>
        <begin position="981"/>
        <end position="992"/>
    </location>
</feature>
<dbReference type="GO" id="GO:0003676">
    <property type="term" value="F:nucleic acid binding"/>
    <property type="evidence" value="ECO:0007669"/>
    <property type="project" value="InterPro"/>
</dbReference>
<dbReference type="PROSITE" id="PS00039">
    <property type="entry name" value="DEAD_ATP_HELICASE"/>
    <property type="match status" value="1"/>
</dbReference>
<name>A0A9Q1KNG2_9CARY</name>
<evidence type="ECO:0000256" key="6">
    <source>
        <dbReference type="ARBA" id="ARBA00022763"/>
    </source>
</evidence>
<feature type="compositionally biased region" description="Polar residues" evidence="19">
    <location>
        <begin position="1009"/>
        <end position="1019"/>
    </location>
</feature>
<evidence type="ECO:0000259" key="20">
    <source>
        <dbReference type="PROSITE" id="PS51192"/>
    </source>
</evidence>
<dbReference type="Pfam" id="PF25430">
    <property type="entry name" value="DDX23"/>
    <property type="match status" value="1"/>
</dbReference>
<evidence type="ECO:0000256" key="10">
    <source>
        <dbReference type="ARBA" id="ARBA00022840"/>
    </source>
</evidence>
<evidence type="ECO:0000256" key="7">
    <source>
        <dbReference type="ARBA" id="ARBA00022776"/>
    </source>
</evidence>
<evidence type="ECO:0000313" key="24">
    <source>
        <dbReference type="Proteomes" id="UP001153076"/>
    </source>
</evidence>
<dbReference type="EMBL" id="JAKOGI010000054">
    <property type="protein sequence ID" value="KAJ8446467.1"/>
    <property type="molecule type" value="Genomic_DNA"/>
</dbReference>
<feature type="compositionally biased region" description="Basic and acidic residues" evidence="19">
    <location>
        <begin position="1060"/>
        <end position="1134"/>
    </location>
</feature>
<dbReference type="Proteomes" id="UP001153076">
    <property type="component" value="Unassembled WGS sequence"/>
</dbReference>
<dbReference type="GO" id="GO:0005524">
    <property type="term" value="F:ATP binding"/>
    <property type="evidence" value="ECO:0007669"/>
    <property type="project" value="UniProtKB-KW"/>
</dbReference>
<dbReference type="InterPro" id="IPR014014">
    <property type="entry name" value="RNA_helicase_DEAD_Q_motif"/>
</dbReference>
<feature type="compositionally biased region" description="Polar residues" evidence="19">
    <location>
        <begin position="840"/>
        <end position="850"/>
    </location>
</feature>
<keyword evidence="11" id="KW-0508">mRNA splicing</keyword>
<feature type="compositionally biased region" description="Basic and acidic residues" evidence="19">
    <location>
        <begin position="345"/>
        <end position="388"/>
    </location>
</feature>
<dbReference type="Pfam" id="PF00270">
    <property type="entry name" value="DEAD"/>
    <property type="match status" value="1"/>
</dbReference>
<keyword evidence="6" id="KW-0227">DNA damage</keyword>
<comment type="catalytic activity">
    <reaction evidence="16">
        <text>ATP + H2O = ADP + phosphate + H(+)</text>
        <dbReference type="Rhea" id="RHEA:13065"/>
        <dbReference type="ChEBI" id="CHEBI:15377"/>
        <dbReference type="ChEBI" id="CHEBI:15378"/>
        <dbReference type="ChEBI" id="CHEBI:30616"/>
        <dbReference type="ChEBI" id="CHEBI:43474"/>
        <dbReference type="ChEBI" id="CHEBI:456216"/>
        <dbReference type="EC" id="3.6.4.13"/>
    </reaction>
</comment>
<keyword evidence="4" id="KW-0507">mRNA processing</keyword>
<accession>A0A9Q1KNG2</accession>
<dbReference type="SUPFAM" id="SSF52540">
    <property type="entry name" value="P-loop containing nucleoside triphosphate hydrolases"/>
    <property type="match status" value="1"/>
</dbReference>
<feature type="compositionally biased region" description="Basic and acidic residues" evidence="19">
    <location>
        <begin position="885"/>
        <end position="900"/>
    </location>
</feature>
<feature type="region of interest" description="Disordered" evidence="19">
    <location>
        <begin position="308"/>
        <end position="667"/>
    </location>
</feature>
<dbReference type="GO" id="GO:0035825">
    <property type="term" value="P:homologous recombination"/>
    <property type="evidence" value="ECO:0007669"/>
    <property type="project" value="UniProtKB-ARBA"/>
</dbReference>
<evidence type="ECO:0000256" key="12">
    <source>
        <dbReference type="ARBA" id="ARBA00023204"/>
    </source>
</evidence>
<feature type="compositionally biased region" description="Polar residues" evidence="19">
    <location>
        <begin position="1730"/>
        <end position="1746"/>
    </location>
</feature>
<feature type="compositionally biased region" description="Basic and acidic residues" evidence="19">
    <location>
        <begin position="966"/>
        <end position="980"/>
    </location>
</feature>